<geneLocation type="plasmid" evidence="2">
    <name>unnamed1</name>
</geneLocation>
<reference evidence="2" key="1">
    <citation type="submission" date="2019-08" db="EMBL/GenBank/DDBJ databases">
        <title>Antibiosis Participates in the Biocontrol of Bucillus cereus 0-9 Against Rice Sheath Blight.</title>
        <authorList>
            <person name="Wang G."/>
            <person name="Liu F."/>
        </authorList>
    </citation>
    <scope>NUCLEOTIDE SEQUENCE</scope>
    <source>
        <strain evidence="2">09</strain>
        <plasmid evidence="2">unnamed1</plasmid>
    </source>
</reference>
<dbReference type="AlphaFoldDB" id="A0A5B9HX40"/>
<organism evidence="2">
    <name type="scientific">Bacillus cereus</name>
    <dbReference type="NCBI Taxonomy" id="1396"/>
    <lineage>
        <taxon>Bacteria</taxon>
        <taxon>Bacillati</taxon>
        <taxon>Bacillota</taxon>
        <taxon>Bacilli</taxon>
        <taxon>Bacillales</taxon>
        <taxon>Bacillaceae</taxon>
        <taxon>Bacillus</taxon>
        <taxon>Bacillus cereus group</taxon>
    </lineage>
</organism>
<evidence type="ECO:0008006" key="3">
    <source>
        <dbReference type="Google" id="ProtNLM"/>
    </source>
</evidence>
<keyword evidence="1" id="KW-0732">Signal</keyword>
<evidence type="ECO:0000256" key="1">
    <source>
        <dbReference type="SAM" id="SignalP"/>
    </source>
</evidence>
<gene>
    <name evidence="2" type="ORF">FRY47_28370</name>
</gene>
<feature type="chain" id="PRO_5022679474" description="Group-specific protein" evidence="1">
    <location>
        <begin position="25"/>
        <end position="110"/>
    </location>
</feature>
<evidence type="ECO:0000313" key="2">
    <source>
        <dbReference type="EMBL" id="QEF20218.1"/>
    </source>
</evidence>
<accession>A0A5B9HX40</accession>
<proteinExistence type="predicted"/>
<feature type="signal peptide" evidence="1">
    <location>
        <begin position="1"/>
        <end position="24"/>
    </location>
</feature>
<keyword evidence="2" id="KW-0614">Plasmid</keyword>
<name>A0A5B9HX40_BACCE</name>
<sequence length="110" mass="12035">MLKKLGIGLVTSLIFLSTNGIADASTNSVHVKNEMTSKSQKKCSDCWRVGQSRVEKGVAAKHTIKGGEKVVKVTLQDDGMVRMDVIGKGFAEVKVTRENGKSVYYQFEVI</sequence>
<protein>
    <recommendedName>
        <fullName evidence="3">Group-specific protein</fullName>
    </recommendedName>
</protein>
<dbReference type="RefSeq" id="WP_000914232.1">
    <property type="nucleotide sequence ID" value="NZ_CP042875.1"/>
</dbReference>
<dbReference type="EMBL" id="CP042875">
    <property type="protein sequence ID" value="QEF20218.1"/>
    <property type="molecule type" value="Genomic_DNA"/>
</dbReference>